<comment type="caution">
    <text evidence="2">The sequence shown here is derived from an EMBL/GenBank/DDBJ whole genome shotgun (WGS) entry which is preliminary data.</text>
</comment>
<feature type="non-terminal residue" evidence="2">
    <location>
        <position position="91"/>
    </location>
</feature>
<organism evidence="2 3">
    <name type="scientific">Thiothrix lacustris</name>
    <dbReference type="NCBI Taxonomy" id="525917"/>
    <lineage>
        <taxon>Bacteria</taxon>
        <taxon>Pseudomonadati</taxon>
        <taxon>Pseudomonadota</taxon>
        <taxon>Gammaproteobacteria</taxon>
        <taxon>Thiotrichales</taxon>
        <taxon>Thiotrichaceae</taxon>
        <taxon>Thiothrix</taxon>
    </lineage>
</organism>
<evidence type="ECO:0000259" key="1">
    <source>
        <dbReference type="Pfam" id="PF04453"/>
    </source>
</evidence>
<accession>A0A1Y1Q8K5</accession>
<dbReference type="EMBL" id="MTEJ01000689">
    <property type="protein sequence ID" value="OQW99649.1"/>
    <property type="molecule type" value="Genomic_DNA"/>
</dbReference>
<dbReference type="InterPro" id="IPR050218">
    <property type="entry name" value="LptD"/>
</dbReference>
<sequence>MDDANSTKISRSIPSASVDTGLFFEREIKDGRYIQTLEPRLFYTYTPYREQSAIPVFDSSARSLSYNQLFAENRFTGKDRIADANRLTASV</sequence>
<evidence type="ECO:0000313" key="3">
    <source>
        <dbReference type="Proteomes" id="UP000192491"/>
    </source>
</evidence>
<gene>
    <name evidence="2" type="ORF">BWK73_50070</name>
</gene>
<dbReference type="AlphaFoldDB" id="A0A1Y1Q8K5"/>
<proteinExistence type="predicted"/>
<reference evidence="2 3" key="1">
    <citation type="submission" date="2017-01" db="EMBL/GenBank/DDBJ databases">
        <title>Novel large sulfur bacteria in the metagenomes of groundwater-fed chemosynthetic microbial mats in the Lake Huron basin.</title>
        <authorList>
            <person name="Sharrar A.M."/>
            <person name="Flood B.E."/>
            <person name="Bailey J.V."/>
            <person name="Jones D.S."/>
            <person name="Biddanda B."/>
            <person name="Ruberg S.A."/>
            <person name="Marcus D.N."/>
            <person name="Dick G.J."/>
        </authorList>
    </citation>
    <scope>NUCLEOTIDE SEQUENCE [LARGE SCALE GENOMIC DNA]</scope>
    <source>
        <strain evidence="2">A8</strain>
    </source>
</reference>
<dbReference type="Proteomes" id="UP000192491">
    <property type="component" value="Unassembled WGS sequence"/>
</dbReference>
<protein>
    <recommendedName>
        <fullName evidence="1">LptD C-terminal domain-containing protein</fullName>
    </recommendedName>
</protein>
<dbReference type="Pfam" id="PF04453">
    <property type="entry name" value="LptD"/>
    <property type="match status" value="1"/>
</dbReference>
<dbReference type="PANTHER" id="PTHR30189">
    <property type="entry name" value="LPS-ASSEMBLY PROTEIN"/>
    <property type="match status" value="1"/>
</dbReference>
<feature type="domain" description="LptD C-terminal" evidence="1">
    <location>
        <begin position="5"/>
        <end position="91"/>
    </location>
</feature>
<dbReference type="GO" id="GO:0009279">
    <property type="term" value="C:cell outer membrane"/>
    <property type="evidence" value="ECO:0007669"/>
    <property type="project" value="TreeGrafter"/>
</dbReference>
<name>A0A1Y1Q8K5_9GAMM</name>
<evidence type="ECO:0000313" key="2">
    <source>
        <dbReference type="EMBL" id="OQW99649.1"/>
    </source>
</evidence>
<dbReference type="GO" id="GO:1990351">
    <property type="term" value="C:transporter complex"/>
    <property type="evidence" value="ECO:0007669"/>
    <property type="project" value="TreeGrafter"/>
</dbReference>
<dbReference type="InterPro" id="IPR007543">
    <property type="entry name" value="LptD_C"/>
</dbReference>
<dbReference type="PANTHER" id="PTHR30189:SF1">
    <property type="entry name" value="LPS-ASSEMBLY PROTEIN LPTD"/>
    <property type="match status" value="1"/>
</dbReference>
<dbReference type="GO" id="GO:0061024">
    <property type="term" value="P:membrane organization"/>
    <property type="evidence" value="ECO:0007669"/>
    <property type="project" value="InterPro"/>
</dbReference>